<feature type="compositionally biased region" description="Acidic residues" evidence="1">
    <location>
        <begin position="138"/>
        <end position="148"/>
    </location>
</feature>
<comment type="caution">
    <text evidence="2">The sequence shown here is derived from an EMBL/GenBank/DDBJ whole genome shotgun (WGS) entry which is preliminary data.</text>
</comment>
<feature type="region of interest" description="Disordered" evidence="1">
    <location>
        <begin position="43"/>
        <end position="183"/>
    </location>
</feature>
<feature type="compositionally biased region" description="Basic and acidic residues" evidence="1">
    <location>
        <begin position="364"/>
        <end position="373"/>
    </location>
</feature>
<feature type="compositionally biased region" description="Polar residues" evidence="1">
    <location>
        <begin position="159"/>
        <end position="182"/>
    </location>
</feature>
<proteinExistence type="predicted"/>
<accession>A0A6L2JEF1</accession>
<protein>
    <submittedName>
        <fullName evidence="2">Uncharacterized protein</fullName>
    </submittedName>
</protein>
<gene>
    <name evidence="2" type="ORF">Tci_007264</name>
</gene>
<feature type="compositionally biased region" description="Basic and acidic residues" evidence="1">
    <location>
        <begin position="422"/>
        <end position="437"/>
    </location>
</feature>
<feature type="compositionally biased region" description="Basic and acidic residues" evidence="1">
    <location>
        <begin position="108"/>
        <end position="137"/>
    </location>
</feature>
<dbReference type="AlphaFoldDB" id="A0A6L2JEF1"/>
<feature type="compositionally biased region" description="Basic and acidic residues" evidence="1">
    <location>
        <begin position="89"/>
        <end position="98"/>
    </location>
</feature>
<reference evidence="2" key="1">
    <citation type="journal article" date="2019" name="Sci. Rep.">
        <title>Draft genome of Tanacetum cinerariifolium, the natural source of mosquito coil.</title>
        <authorList>
            <person name="Yamashiro T."/>
            <person name="Shiraishi A."/>
            <person name="Satake H."/>
            <person name="Nakayama K."/>
        </authorList>
    </citation>
    <scope>NUCLEOTIDE SEQUENCE</scope>
</reference>
<evidence type="ECO:0000256" key="1">
    <source>
        <dbReference type="SAM" id="MobiDB-lite"/>
    </source>
</evidence>
<dbReference type="EMBL" id="BKCJ010000673">
    <property type="protein sequence ID" value="GEU35286.1"/>
    <property type="molecule type" value="Genomic_DNA"/>
</dbReference>
<name>A0A6L2JEF1_TANCI</name>
<feature type="region of interest" description="Disordered" evidence="1">
    <location>
        <begin position="364"/>
        <end position="437"/>
    </location>
</feature>
<feature type="compositionally biased region" description="Polar residues" evidence="1">
    <location>
        <begin position="403"/>
        <end position="421"/>
    </location>
</feature>
<feature type="compositionally biased region" description="Basic and acidic residues" evidence="1">
    <location>
        <begin position="387"/>
        <end position="402"/>
    </location>
</feature>
<sequence length="437" mass="49601">MESIYYHHQQVLKWQINWNRQDLFVPCSITLGINLFRGDTQSKVPDEQQLKTTGADEGTDNESDFVDKSDGDDNNDGSSDNQDDDSDDERTKYDRDEIPDPNLTNVDQTKHEEENVNERVHTPSDYELTDAKKIHDEENIDEEEEDEVTKELYDDANVNLGNKDTEMTNADQGASEQQNASQRLGLEQKEEYAHVTLTPVVDTQKTGAHHATTIPEIPSSFTTTIPPPPPFFNPLLQQATPTRIPTASETTTLLPTIPNFAYVFKFNERVTNLKKDLSEIKQVDQYAQDLSLIPAIVDRYMDDKLGEAINKAIQGHNFNCKEEAQTEKKDDYKRELYDTLVKSYNPDKDIFDSYGEVFLLMRSQDERGKDRDPSAGSDRGTKRRKSSKDAESSRDSKSKENKSLSTSKDASQSQHKYSSKSAHAEEPSHTIKDSGMQ</sequence>
<organism evidence="2">
    <name type="scientific">Tanacetum cinerariifolium</name>
    <name type="common">Dalmatian daisy</name>
    <name type="synonym">Chrysanthemum cinerariifolium</name>
    <dbReference type="NCBI Taxonomy" id="118510"/>
    <lineage>
        <taxon>Eukaryota</taxon>
        <taxon>Viridiplantae</taxon>
        <taxon>Streptophyta</taxon>
        <taxon>Embryophyta</taxon>
        <taxon>Tracheophyta</taxon>
        <taxon>Spermatophyta</taxon>
        <taxon>Magnoliopsida</taxon>
        <taxon>eudicotyledons</taxon>
        <taxon>Gunneridae</taxon>
        <taxon>Pentapetalae</taxon>
        <taxon>asterids</taxon>
        <taxon>campanulids</taxon>
        <taxon>Asterales</taxon>
        <taxon>Asteraceae</taxon>
        <taxon>Asteroideae</taxon>
        <taxon>Anthemideae</taxon>
        <taxon>Anthemidinae</taxon>
        <taxon>Tanacetum</taxon>
    </lineage>
</organism>
<evidence type="ECO:0000313" key="2">
    <source>
        <dbReference type="EMBL" id="GEU35286.1"/>
    </source>
</evidence>
<feature type="compositionally biased region" description="Acidic residues" evidence="1">
    <location>
        <begin position="72"/>
        <end position="88"/>
    </location>
</feature>